<dbReference type="HOGENOM" id="CLU_038011_1_0_1"/>
<proteinExistence type="predicted"/>
<reference evidence="11" key="2">
    <citation type="submission" date="2025-09" db="UniProtKB">
        <authorList>
            <consortium name="Ensembl"/>
        </authorList>
    </citation>
    <scope>IDENTIFICATION</scope>
</reference>
<dbReference type="GO" id="GO:0030017">
    <property type="term" value="C:sarcomere"/>
    <property type="evidence" value="ECO:0007669"/>
    <property type="project" value="UniProtKB-SubCell"/>
</dbReference>
<dbReference type="OMA" id="FNNAFEW"/>
<dbReference type="PANTHER" id="PTHR15090">
    <property type="entry name" value="SEQUESTOSOME 1-RELATED"/>
    <property type="match status" value="1"/>
</dbReference>
<dbReference type="AlphaFoldDB" id="S4REM4"/>
<dbReference type="InterPro" id="IPR043145">
    <property type="entry name" value="Znf_ZZ_sf"/>
</dbReference>
<dbReference type="InterPro" id="IPR033741">
    <property type="entry name" value="SQSTM_UBA"/>
</dbReference>
<dbReference type="PANTHER" id="PTHR15090:SF0">
    <property type="entry name" value="SEQUESTOSOME-1"/>
    <property type="match status" value="1"/>
</dbReference>
<dbReference type="FunFam" id="1.10.8.10:FF:000034">
    <property type="entry name" value="Sequestosome 1"/>
    <property type="match status" value="1"/>
</dbReference>
<dbReference type="SUPFAM" id="SSF54277">
    <property type="entry name" value="CAD &amp; PB1 domains"/>
    <property type="match status" value="1"/>
</dbReference>
<dbReference type="Pfam" id="PF00564">
    <property type="entry name" value="PB1"/>
    <property type="match status" value="1"/>
</dbReference>
<dbReference type="InterPro" id="IPR000270">
    <property type="entry name" value="PB1_dom"/>
</dbReference>
<dbReference type="Gene3D" id="3.30.60.90">
    <property type="match status" value="1"/>
</dbReference>
<dbReference type="GO" id="GO:0070530">
    <property type="term" value="F:K63-linked polyubiquitin modification-dependent protein binding"/>
    <property type="evidence" value="ECO:0007669"/>
    <property type="project" value="TreeGrafter"/>
</dbReference>
<dbReference type="GO" id="GO:0005634">
    <property type="term" value="C:nucleus"/>
    <property type="evidence" value="ECO:0007669"/>
    <property type="project" value="UniProtKB-SubCell"/>
</dbReference>
<evidence type="ECO:0000256" key="6">
    <source>
        <dbReference type="ARBA" id="ARBA00022833"/>
    </source>
</evidence>
<dbReference type="SMART" id="SM00666">
    <property type="entry name" value="PB1"/>
    <property type="match status" value="1"/>
</dbReference>
<dbReference type="Gene3D" id="1.10.8.10">
    <property type="entry name" value="DNA helicase RuvA subunit, C-terminal domain"/>
    <property type="match status" value="1"/>
</dbReference>
<feature type="region of interest" description="Disordered" evidence="9">
    <location>
        <begin position="231"/>
        <end position="256"/>
    </location>
</feature>
<evidence type="ECO:0000256" key="8">
    <source>
        <dbReference type="PROSITE-ProRule" id="PRU00228"/>
    </source>
</evidence>
<evidence type="ECO:0000256" key="3">
    <source>
        <dbReference type="ARBA" id="ARBA00022490"/>
    </source>
</evidence>
<dbReference type="GO" id="GO:0000423">
    <property type="term" value="P:mitophagy"/>
    <property type="evidence" value="ECO:0007669"/>
    <property type="project" value="TreeGrafter"/>
</dbReference>
<dbReference type="GO" id="GO:0016235">
    <property type="term" value="C:aggresome"/>
    <property type="evidence" value="ECO:0007669"/>
    <property type="project" value="TreeGrafter"/>
</dbReference>
<dbReference type="GO" id="GO:0008270">
    <property type="term" value="F:zinc ion binding"/>
    <property type="evidence" value="ECO:0007669"/>
    <property type="project" value="UniProtKB-KW"/>
</dbReference>
<evidence type="ECO:0000256" key="2">
    <source>
        <dbReference type="ARBA" id="ARBA00004204"/>
    </source>
</evidence>
<name>S4REM4_PETMA</name>
<dbReference type="CDD" id="cd14320">
    <property type="entry name" value="UBA_SQSTM"/>
    <property type="match status" value="1"/>
</dbReference>
<sequence>MAFVVKAYLLRKDESRPEIRRVAMDVDASSSFIYLKGKIAQAFPSLADAGFIMHYKDSEDDLIAFSSDQELMEALGNLSEDVFRVYIKRMHSHTFTAYTDNILFILNIPISSYLKKIVTYMSNHPQRGHGGHGGHGWHGWHGGNVHPHVVCDGCDGPVIGVRYKCSVCPNYDLCQSCRDKGTHGEHEMTTIPFPNCQQQGPHAWARKCNLMDHTRWLYALASKMVPYPPGSNFPGATQAEEPAAEAPQGEQANPAAMLGPLGIDVSVDVEHGGQRRRCGARAGCGTWEARGPCSGKEKTKGENKEDPKGQGKGEETKGPSPSKDDELGMETEEVADNDKVRILNLLLSPCRPHLQLGTGRLGRGQWAEAPPPWKRCPAAPAAVEALPWLQLTTPETVCRPYSLPCVDAEPRLVEALAQMLSMGFSDEGGWLVRLLQTKDCDITRTLDALQPGQG</sequence>
<dbReference type="GeneTree" id="ENSGT00390000002781"/>
<dbReference type="Pfam" id="PF16577">
    <property type="entry name" value="UBA_5"/>
    <property type="match status" value="1"/>
</dbReference>
<feature type="domain" description="ZZ-type" evidence="10">
    <location>
        <begin position="146"/>
        <end position="196"/>
    </location>
</feature>
<dbReference type="GO" id="GO:0044753">
    <property type="term" value="C:amphisome"/>
    <property type="evidence" value="ECO:0007669"/>
    <property type="project" value="TreeGrafter"/>
</dbReference>
<keyword evidence="6" id="KW-0862">Zinc</keyword>
<feature type="compositionally biased region" description="Low complexity" evidence="9">
    <location>
        <begin position="234"/>
        <end position="256"/>
    </location>
</feature>
<dbReference type="InterPro" id="IPR009060">
    <property type="entry name" value="UBA-like_sf"/>
</dbReference>
<dbReference type="SUPFAM" id="SSF57850">
    <property type="entry name" value="RING/U-box"/>
    <property type="match status" value="1"/>
</dbReference>
<dbReference type="InterPro" id="IPR000433">
    <property type="entry name" value="Znf_ZZ"/>
</dbReference>
<dbReference type="SMART" id="SM00291">
    <property type="entry name" value="ZnF_ZZ"/>
    <property type="match status" value="1"/>
</dbReference>
<dbReference type="CDD" id="cd02340">
    <property type="entry name" value="ZZ_NBR1_like"/>
    <property type="match status" value="1"/>
</dbReference>
<dbReference type="GO" id="GO:0005080">
    <property type="term" value="F:protein kinase C binding"/>
    <property type="evidence" value="ECO:0007669"/>
    <property type="project" value="TreeGrafter"/>
</dbReference>
<keyword evidence="7" id="KW-0539">Nucleus</keyword>
<evidence type="ECO:0000256" key="7">
    <source>
        <dbReference type="ARBA" id="ARBA00023242"/>
    </source>
</evidence>
<reference evidence="11" key="1">
    <citation type="submission" date="2025-08" db="UniProtKB">
        <authorList>
            <consortium name="Ensembl"/>
        </authorList>
    </citation>
    <scope>IDENTIFICATION</scope>
</reference>
<dbReference type="STRING" id="7757.ENSPMAP00000003656"/>
<keyword evidence="5 8" id="KW-0863">Zinc-finger</keyword>
<keyword evidence="3" id="KW-0963">Cytoplasm</keyword>
<accession>S4REM4</accession>
<dbReference type="SUPFAM" id="SSF46934">
    <property type="entry name" value="UBA-like"/>
    <property type="match status" value="1"/>
</dbReference>
<keyword evidence="4" id="KW-0479">Metal-binding</keyword>
<evidence type="ECO:0000259" key="10">
    <source>
        <dbReference type="PROSITE" id="PS50135"/>
    </source>
</evidence>
<protein>
    <submittedName>
        <fullName evidence="11">Sequestosome 1</fullName>
    </submittedName>
</protein>
<dbReference type="Ensembl" id="ENSPMAT00000003672.1">
    <property type="protein sequence ID" value="ENSPMAP00000003656.1"/>
    <property type="gene ID" value="ENSPMAG00000003355.1"/>
</dbReference>
<feature type="compositionally biased region" description="Basic and acidic residues" evidence="9">
    <location>
        <begin position="295"/>
        <end position="326"/>
    </location>
</feature>
<dbReference type="InterPro" id="IPR052260">
    <property type="entry name" value="Autophagy_Rcpt_SigReg"/>
</dbReference>
<evidence type="ECO:0000256" key="5">
    <source>
        <dbReference type="ARBA" id="ARBA00022771"/>
    </source>
</evidence>
<dbReference type="FunFam" id="3.10.20.90:FF:000320">
    <property type="entry name" value="Predicted protein"/>
    <property type="match status" value="1"/>
</dbReference>
<dbReference type="PROSITE" id="PS01357">
    <property type="entry name" value="ZF_ZZ_1"/>
    <property type="match status" value="1"/>
</dbReference>
<evidence type="ECO:0000256" key="1">
    <source>
        <dbReference type="ARBA" id="ARBA00004123"/>
    </source>
</evidence>
<evidence type="ECO:0000256" key="4">
    <source>
        <dbReference type="ARBA" id="ARBA00022723"/>
    </source>
</evidence>
<comment type="subcellular location">
    <subcellularLocation>
        <location evidence="2">Cytoplasm</location>
        <location evidence="2">Myofibril</location>
        <location evidence="2">Sarcomere</location>
    </subcellularLocation>
    <subcellularLocation>
        <location evidence="1">Nucleus</location>
    </subcellularLocation>
</comment>
<dbReference type="GO" id="GO:0035973">
    <property type="term" value="P:aggrephagy"/>
    <property type="evidence" value="ECO:0007669"/>
    <property type="project" value="TreeGrafter"/>
</dbReference>
<dbReference type="Pfam" id="PF00569">
    <property type="entry name" value="ZZ"/>
    <property type="match status" value="1"/>
</dbReference>
<dbReference type="PROSITE" id="PS50135">
    <property type="entry name" value="ZF_ZZ_2"/>
    <property type="match status" value="1"/>
</dbReference>
<dbReference type="Gene3D" id="3.10.20.90">
    <property type="entry name" value="Phosphatidylinositol 3-kinase Catalytic Subunit, Chain A, domain 1"/>
    <property type="match status" value="1"/>
</dbReference>
<evidence type="ECO:0000313" key="11">
    <source>
        <dbReference type="Ensembl" id="ENSPMAP00000003656.1"/>
    </source>
</evidence>
<organism evidence="11">
    <name type="scientific">Petromyzon marinus</name>
    <name type="common">Sea lamprey</name>
    <dbReference type="NCBI Taxonomy" id="7757"/>
    <lineage>
        <taxon>Eukaryota</taxon>
        <taxon>Metazoa</taxon>
        <taxon>Chordata</taxon>
        <taxon>Craniata</taxon>
        <taxon>Vertebrata</taxon>
        <taxon>Cyclostomata</taxon>
        <taxon>Hyperoartia</taxon>
        <taxon>Petromyzontiformes</taxon>
        <taxon>Petromyzontidae</taxon>
        <taxon>Petromyzon</taxon>
    </lineage>
</organism>
<evidence type="ECO:0000256" key="9">
    <source>
        <dbReference type="SAM" id="MobiDB-lite"/>
    </source>
</evidence>
<feature type="region of interest" description="Disordered" evidence="9">
    <location>
        <begin position="289"/>
        <end position="328"/>
    </location>
</feature>
<dbReference type="GO" id="GO:0007032">
    <property type="term" value="P:endosome organization"/>
    <property type="evidence" value="ECO:0007669"/>
    <property type="project" value="TreeGrafter"/>
</dbReference>